<evidence type="ECO:0000256" key="7">
    <source>
        <dbReference type="SAM" id="MobiDB-lite"/>
    </source>
</evidence>
<dbReference type="Gene3D" id="1.10.490.10">
    <property type="entry name" value="Globins"/>
    <property type="match status" value="1"/>
</dbReference>
<accession>A0ABY7EWS7</accession>
<feature type="region of interest" description="Disordered" evidence="7">
    <location>
        <begin position="121"/>
        <end position="147"/>
    </location>
</feature>
<dbReference type="PANTHER" id="PTHR46458:SF1">
    <property type="entry name" value="GEO09476P1"/>
    <property type="match status" value="1"/>
</dbReference>
<protein>
    <submittedName>
        <fullName evidence="9">NGB-like protein</fullName>
    </submittedName>
</protein>
<evidence type="ECO:0000256" key="2">
    <source>
        <dbReference type="ARBA" id="ARBA00022617"/>
    </source>
</evidence>
<dbReference type="PANTHER" id="PTHR46458">
    <property type="entry name" value="BLR2807 PROTEIN"/>
    <property type="match status" value="1"/>
</dbReference>
<dbReference type="InterPro" id="IPR009050">
    <property type="entry name" value="Globin-like_sf"/>
</dbReference>
<dbReference type="InterPro" id="IPR000971">
    <property type="entry name" value="Globin"/>
</dbReference>
<dbReference type="PROSITE" id="PS01033">
    <property type="entry name" value="GLOBIN"/>
    <property type="match status" value="1"/>
</dbReference>
<evidence type="ECO:0000313" key="10">
    <source>
        <dbReference type="Proteomes" id="UP001164746"/>
    </source>
</evidence>
<evidence type="ECO:0000256" key="4">
    <source>
        <dbReference type="ARBA" id="ARBA00022723"/>
    </source>
</evidence>
<organism evidence="9 10">
    <name type="scientific">Mya arenaria</name>
    <name type="common">Soft-shell clam</name>
    <dbReference type="NCBI Taxonomy" id="6604"/>
    <lineage>
        <taxon>Eukaryota</taxon>
        <taxon>Metazoa</taxon>
        <taxon>Spiralia</taxon>
        <taxon>Lophotrochozoa</taxon>
        <taxon>Mollusca</taxon>
        <taxon>Bivalvia</taxon>
        <taxon>Autobranchia</taxon>
        <taxon>Heteroconchia</taxon>
        <taxon>Euheterodonta</taxon>
        <taxon>Imparidentia</taxon>
        <taxon>Neoheterodontei</taxon>
        <taxon>Myida</taxon>
        <taxon>Myoidea</taxon>
        <taxon>Myidae</taxon>
        <taxon>Mya</taxon>
    </lineage>
</organism>
<keyword evidence="2 6" id="KW-0349">Heme</keyword>
<dbReference type="Proteomes" id="UP001164746">
    <property type="component" value="Chromosome 9"/>
</dbReference>
<reference evidence="9" key="1">
    <citation type="submission" date="2022-11" db="EMBL/GenBank/DDBJ databases">
        <title>Centuries of genome instability and evolution in soft-shell clam transmissible cancer (bioRxiv).</title>
        <authorList>
            <person name="Hart S.F.M."/>
            <person name="Yonemitsu M.A."/>
            <person name="Giersch R.M."/>
            <person name="Beal B.F."/>
            <person name="Arriagada G."/>
            <person name="Davis B.W."/>
            <person name="Ostrander E.A."/>
            <person name="Goff S.P."/>
            <person name="Metzger M.J."/>
        </authorList>
    </citation>
    <scope>NUCLEOTIDE SEQUENCE</scope>
    <source>
        <strain evidence="9">MELC-2E11</strain>
        <tissue evidence="9">Siphon/mantle</tissue>
    </source>
</reference>
<evidence type="ECO:0000256" key="6">
    <source>
        <dbReference type="RuleBase" id="RU000356"/>
    </source>
</evidence>
<evidence type="ECO:0000256" key="5">
    <source>
        <dbReference type="ARBA" id="ARBA00023004"/>
    </source>
</evidence>
<dbReference type="InterPro" id="IPR050532">
    <property type="entry name" value="Globin-like_OT"/>
</dbReference>
<evidence type="ECO:0000259" key="8">
    <source>
        <dbReference type="PROSITE" id="PS01033"/>
    </source>
</evidence>
<evidence type="ECO:0000256" key="3">
    <source>
        <dbReference type="ARBA" id="ARBA00022621"/>
    </source>
</evidence>
<keyword evidence="10" id="KW-1185">Reference proteome</keyword>
<keyword evidence="4" id="KW-0479">Metal-binding</keyword>
<name>A0ABY7EWS7_MYAAR</name>
<dbReference type="Pfam" id="PF00042">
    <property type="entry name" value="Globin"/>
    <property type="match status" value="1"/>
</dbReference>
<dbReference type="EMBL" id="CP111020">
    <property type="protein sequence ID" value="WAR14413.1"/>
    <property type="molecule type" value="Genomic_DNA"/>
</dbReference>
<keyword evidence="1 6" id="KW-0813">Transport</keyword>
<feature type="domain" description="Globin" evidence="8">
    <location>
        <begin position="1"/>
        <end position="117"/>
    </location>
</feature>
<evidence type="ECO:0000313" key="9">
    <source>
        <dbReference type="EMBL" id="WAR14413.1"/>
    </source>
</evidence>
<keyword evidence="5" id="KW-0408">Iron</keyword>
<comment type="similarity">
    <text evidence="6">Belongs to the globin family.</text>
</comment>
<evidence type="ECO:0000256" key="1">
    <source>
        <dbReference type="ARBA" id="ARBA00022448"/>
    </source>
</evidence>
<sequence length="147" mass="16585">MFESRPELIQIFGAFDGQELPLLQHSGLLHDHASRVMATVDAVVTQLEDRHTLAVTLRDVGHIHRKYNVPNDLIPTILPHFLVAIKPQIDATWSDEVSESWTALFDILIYYMTEGELTQRAPKNSGHSVCQNADKHEHNGNGSRHKS</sequence>
<dbReference type="SUPFAM" id="SSF46458">
    <property type="entry name" value="Globin-like"/>
    <property type="match status" value="1"/>
</dbReference>
<gene>
    <name evidence="9" type="ORF">MAR_004518</name>
</gene>
<dbReference type="InterPro" id="IPR012292">
    <property type="entry name" value="Globin/Proto"/>
</dbReference>
<keyword evidence="3 6" id="KW-0561">Oxygen transport</keyword>
<proteinExistence type="inferred from homology"/>
<feature type="compositionally biased region" description="Polar residues" evidence="7">
    <location>
        <begin position="121"/>
        <end position="131"/>
    </location>
</feature>